<dbReference type="EMBL" id="FUWS01000005">
    <property type="protein sequence ID" value="SKA05230.1"/>
    <property type="molecule type" value="Genomic_DNA"/>
</dbReference>
<dbReference type="InterPro" id="IPR050922">
    <property type="entry name" value="LytR/CpsA/Psr_CW_biosynth"/>
</dbReference>
<accession>A0A1T4QN84</accession>
<evidence type="ECO:0000256" key="1">
    <source>
        <dbReference type="ARBA" id="ARBA00006068"/>
    </source>
</evidence>
<dbReference type="RefSeq" id="WP_235000929.1">
    <property type="nucleotide sequence ID" value="NZ_FUWS01000005.1"/>
</dbReference>
<dbReference type="InterPro" id="IPR004474">
    <property type="entry name" value="LytR_CpsA_psr"/>
</dbReference>
<evidence type="ECO:0000259" key="3">
    <source>
        <dbReference type="Pfam" id="PF03816"/>
    </source>
</evidence>
<dbReference type="STRING" id="1122192.SAMN02745673_02330"/>
<evidence type="ECO:0000313" key="5">
    <source>
        <dbReference type="EMBL" id="SKA05230.1"/>
    </source>
</evidence>
<evidence type="ECO:0000313" key="6">
    <source>
        <dbReference type="Proteomes" id="UP000190637"/>
    </source>
</evidence>
<dbReference type="PANTHER" id="PTHR33392:SF6">
    <property type="entry name" value="POLYISOPRENYL-TEICHOIC ACID--PEPTIDOGLYCAN TEICHOIC ACID TRANSFERASE TAGU"/>
    <property type="match status" value="1"/>
</dbReference>
<dbReference type="AlphaFoldDB" id="A0A1T4QN84"/>
<feature type="compositionally biased region" description="Basic and acidic residues" evidence="2">
    <location>
        <begin position="300"/>
        <end position="321"/>
    </location>
</feature>
<feature type="domain" description="Cell envelope-related transcriptional attenuator" evidence="3">
    <location>
        <begin position="75"/>
        <end position="217"/>
    </location>
</feature>
<protein>
    <submittedName>
        <fullName evidence="5">Transcriptional attenuator, LytR family</fullName>
    </submittedName>
</protein>
<dbReference type="Gene3D" id="3.40.630.190">
    <property type="entry name" value="LCP protein"/>
    <property type="match status" value="1"/>
</dbReference>
<dbReference type="Proteomes" id="UP000190637">
    <property type="component" value="Unassembled WGS sequence"/>
</dbReference>
<dbReference type="InterPro" id="IPR027381">
    <property type="entry name" value="LytR/CpsA/Psr_C"/>
</dbReference>
<comment type="similarity">
    <text evidence="1">Belongs to the LytR/CpsA/Psr (LCP) family.</text>
</comment>
<feature type="region of interest" description="Disordered" evidence="2">
    <location>
        <begin position="300"/>
        <end position="329"/>
    </location>
</feature>
<organism evidence="5 6">
    <name type="scientific">Marinactinospora thermotolerans DSM 45154</name>
    <dbReference type="NCBI Taxonomy" id="1122192"/>
    <lineage>
        <taxon>Bacteria</taxon>
        <taxon>Bacillati</taxon>
        <taxon>Actinomycetota</taxon>
        <taxon>Actinomycetes</taxon>
        <taxon>Streptosporangiales</taxon>
        <taxon>Nocardiopsidaceae</taxon>
        <taxon>Marinactinospora</taxon>
    </lineage>
</organism>
<evidence type="ECO:0000256" key="2">
    <source>
        <dbReference type="SAM" id="MobiDB-lite"/>
    </source>
</evidence>
<dbReference type="Pfam" id="PF03816">
    <property type="entry name" value="LytR_cpsA_psr"/>
    <property type="match status" value="1"/>
</dbReference>
<dbReference type="NCBIfam" id="TIGR00350">
    <property type="entry name" value="lytR_cpsA_psr"/>
    <property type="match status" value="1"/>
</dbReference>
<dbReference type="Gene3D" id="3.30.70.2390">
    <property type="match status" value="1"/>
</dbReference>
<gene>
    <name evidence="5" type="ORF">SAMN02745673_02330</name>
</gene>
<dbReference type="Pfam" id="PF13399">
    <property type="entry name" value="LytR_C"/>
    <property type="match status" value="1"/>
</dbReference>
<reference evidence="5" key="1">
    <citation type="submission" date="2017-02" db="EMBL/GenBank/DDBJ databases">
        <authorList>
            <person name="Peterson S.W."/>
        </authorList>
    </citation>
    <scope>NUCLEOTIDE SEQUENCE [LARGE SCALE GENOMIC DNA]</scope>
    <source>
        <strain evidence="5">DSM 45154</strain>
    </source>
</reference>
<feature type="domain" description="LytR/CpsA/Psr regulator C-terminal" evidence="4">
    <location>
        <begin position="329"/>
        <end position="415"/>
    </location>
</feature>
<evidence type="ECO:0000259" key="4">
    <source>
        <dbReference type="Pfam" id="PF13399"/>
    </source>
</evidence>
<keyword evidence="6" id="KW-1185">Reference proteome</keyword>
<dbReference type="PANTHER" id="PTHR33392">
    <property type="entry name" value="POLYISOPRENYL-TEICHOIC ACID--PEPTIDOGLYCAN TEICHOIC ACID TRANSFERASE TAGU"/>
    <property type="match status" value="1"/>
</dbReference>
<name>A0A1T4QN84_9ACTN</name>
<proteinExistence type="inferred from homology"/>
<sequence length="454" mass="47148">MSVVVLLASGTAWALTSWVSGRLNRFDVFAGLGGDRPAAGATGALDFLVIGSDSRGELDRGAQAELGVGNAAGQRSDTMMLVHVNEDRDQITVIGIPRDSWVRVPGHGEAKINAAYAYGGPQLAIQTVESTTGVRIDHYVEVDFAGFVDVVDALGGIEVCLEEPIYDEKAHLNMGAGTHHVDGTEALAFARTRKTVDGDLDRIDRQQQVMAALLDKALDSDTLGNPDKLTRFLDTALGSVTVDEGLDTAAINQLAAQLRSIKLDDVAFTQVPVSSMDFRTPNGETAVTWNSEAAEELFDKVAADEPLTGKDGEEEPARSESRPGPTPQEVTLEVFNGAGAPGLGARAAADLAGAGFQVPEQASNWPSLGVTQTLVRHAPEQADAAALVAAAIPGAVLEEDTSLSERVQVVVGSGYGGVDAPADTAVAEPAAASGVGAGGRDMVHTSTAQENICA</sequence>